<dbReference type="EMBL" id="MLJW01000012">
    <property type="protein sequence ID" value="OIR14217.1"/>
    <property type="molecule type" value="Genomic_DNA"/>
</dbReference>
<gene>
    <name evidence="1" type="ORF">GALL_46780</name>
</gene>
<dbReference type="AlphaFoldDB" id="A0A1J5T045"/>
<sequence>MNVKIIFLILILHFCSLTNAQIISADSLKNKAKNHFTPFSVTGNMGLSYDAYGLNLNPNGNYYVARRPWNLLRFTLAPTFNFGKLSLPFNFSFTPMQTNFVTPSTLGGFGSIGRSSQNVWQFLTNPLNNFGVAPTYKWGQLQLGTQYLHYSDLSTGDIGLFGYGFALSPGKFRIKFFNGVSQRPINYDASATPPITGAYQRNNWMAQFGMEEEGKYTMNLNLAKGKDLINSVNPAPPAISGILPQEGFTASFVLKTIIAKDYYFNTELAHSIYTSDETQAPSVVGAKDFQPFIKSLTSTKADNAMQASFGRKSKNFDIGVTTKYLGAGFQTVGYPFLQTDRFDYTLNTRFNTWKNKMNVTASVGQRINNLSSTTLQSKQFIGNINWFIQFTDHFNINTNFNNFGFQTSGTSSLKNVANDISINPSYNWSNANMMNLINATYTFSQYTEQLNYFPFTVTQNNTHTALVTYVPTFFKKKFTTDFTLMYFTNKIPLTIAPFSMTTSLYSLTANGSIPTAKNKLIVKGQLMFTHNQTDGSNAGNNVLATVGGDWNITTKLKWNLSMTGNLFKYSNIFIPPNAQYLETTLRTSLMYRFK</sequence>
<accession>A0A1J5T045</accession>
<name>A0A1J5T045_9ZZZZ</name>
<protein>
    <submittedName>
        <fullName evidence="1">Uncharacterized protein</fullName>
    </submittedName>
</protein>
<reference evidence="1" key="1">
    <citation type="submission" date="2016-10" db="EMBL/GenBank/DDBJ databases">
        <title>Sequence of Gallionella enrichment culture.</title>
        <authorList>
            <person name="Poehlein A."/>
            <person name="Muehling M."/>
            <person name="Daniel R."/>
        </authorList>
    </citation>
    <scope>NUCLEOTIDE SEQUENCE</scope>
</reference>
<organism evidence="1">
    <name type="scientific">mine drainage metagenome</name>
    <dbReference type="NCBI Taxonomy" id="410659"/>
    <lineage>
        <taxon>unclassified sequences</taxon>
        <taxon>metagenomes</taxon>
        <taxon>ecological metagenomes</taxon>
    </lineage>
</organism>
<evidence type="ECO:0000313" key="1">
    <source>
        <dbReference type="EMBL" id="OIR14217.1"/>
    </source>
</evidence>
<comment type="caution">
    <text evidence="1">The sequence shown here is derived from an EMBL/GenBank/DDBJ whole genome shotgun (WGS) entry which is preliminary data.</text>
</comment>
<proteinExistence type="predicted"/>